<name>A0A9P3Q7F7_9MYCO</name>
<dbReference type="EMBL" id="BRZI01000014">
    <property type="protein sequence ID" value="GLD30459.1"/>
    <property type="molecule type" value="Genomic_DNA"/>
</dbReference>
<dbReference type="InterPro" id="IPR006121">
    <property type="entry name" value="HMA_dom"/>
</dbReference>
<reference evidence="4" key="1">
    <citation type="submission" date="2022-08" db="EMBL/GenBank/DDBJ databases">
        <title>Mycobacterium kiyosense sp. nov., scotochromogenic slow-glowing species isolated from respiratory specimens.</title>
        <authorList>
            <person name="Fukano H."/>
            <person name="Kazumi Y."/>
            <person name="Sakagami N."/>
            <person name="Ato M."/>
            <person name="Mitarai S."/>
            <person name="Hoshino Y."/>
        </authorList>
    </citation>
    <scope>NUCLEOTIDE SEQUENCE</scope>
    <source>
        <strain evidence="4">1413</strain>
        <strain evidence="3">SRL2020-028</strain>
    </source>
</reference>
<dbReference type="Proteomes" id="UP001165663">
    <property type="component" value="Unassembled WGS sequence"/>
</dbReference>
<dbReference type="PROSITE" id="PS01047">
    <property type="entry name" value="HMA_1"/>
    <property type="match status" value="1"/>
</dbReference>
<evidence type="ECO:0000313" key="5">
    <source>
        <dbReference type="Proteomes" id="UP001064782"/>
    </source>
</evidence>
<dbReference type="CDD" id="cd00371">
    <property type="entry name" value="HMA"/>
    <property type="match status" value="1"/>
</dbReference>
<sequence length="72" mass="7533">MAEQTFSVDGLHCDGCVTTVTTALSELKPVMSVSVDLDTKGSSTVRISTNVELTRDQVQAALDGEGNFTVVG</sequence>
<dbReference type="RefSeq" id="WP_236979847.1">
    <property type="nucleotide sequence ID" value="NZ_BRXE01000007.1"/>
</dbReference>
<dbReference type="InterPro" id="IPR017969">
    <property type="entry name" value="Heavy-metal-associated_CS"/>
</dbReference>
<dbReference type="GeneID" id="83628715"/>
<dbReference type="SUPFAM" id="SSF55008">
    <property type="entry name" value="HMA, heavy metal-associated domain"/>
    <property type="match status" value="1"/>
</dbReference>
<organism evidence="4 5">
    <name type="scientific">Mycobacterium kiyosense</name>
    <dbReference type="NCBI Taxonomy" id="2871094"/>
    <lineage>
        <taxon>Bacteria</taxon>
        <taxon>Bacillati</taxon>
        <taxon>Actinomycetota</taxon>
        <taxon>Actinomycetes</taxon>
        <taxon>Mycobacteriales</taxon>
        <taxon>Mycobacteriaceae</taxon>
        <taxon>Mycobacterium</taxon>
    </lineage>
</organism>
<keyword evidence="5" id="KW-1185">Reference proteome</keyword>
<keyword evidence="1" id="KW-0479">Metal-binding</keyword>
<dbReference type="PROSITE" id="PS50846">
    <property type="entry name" value="HMA_2"/>
    <property type="match status" value="1"/>
</dbReference>
<comment type="caution">
    <text evidence="4">The sequence shown here is derived from an EMBL/GenBank/DDBJ whole genome shotgun (WGS) entry which is preliminary data.</text>
</comment>
<protein>
    <recommendedName>
        <fullName evidence="2">HMA domain-containing protein</fullName>
    </recommendedName>
</protein>
<dbReference type="InterPro" id="IPR036163">
    <property type="entry name" value="HMA_dom_sf"/>
</dbReference>
<gene>
    <name evidence="4" type="ORF">Mkiyose1413_23420</name>
    <name evidence="3" type="ORF">SRL2020028_12290</name>
</gene>
<evidence type="ECO:0000256" key="1">
    <source>
        <dbReference type="ARBA" id="ARBA00022723"/>
    </source>
</evidence>
<dbReference type="GO" id="GO:0046872">
    <property type="term" value="F:metal ion binding"/>
    <property type="evidence" value="ECO:0007669"/>
    <property type="project" value="UniProtKB-KW"/>
</dbReference>
<dbReference type="Proteomes" id="UP001064782">
    <property type="component" value="Unassembled WGS sequence"/>
</dbReference>
<dbReference type="AlphaFoldDB" id="A0A9P3Q7F7"/>
<accession>A0A9P3Q7F7</accession>
<dbReference type="Gene3D" id="3.30.70.100">
    <property type="match status" value="1"/>
</dbReference>
<evidence type="ECO:0000313" key="3">
    <source>
        <dbReference type="EMBL" id="GLB81973.1"/>
    </source>
</evidence>
<evidence type="ECO:0000259" key="2">
    <source>
        <dbReference type="PROSITE" id="PS50846"/>
    </source>
</evidence>
<proteinExistence type="predicted"/>
<dbReference type="EMBL" id="BRXE01000007">
    <property type="protein sequence ID" value="GLB81973.1"/>
    <property type="molecule type" value="Genomic_DNA"/>
</dbReference>
<feature type="domain" description="HMA" evidence="2">
    <location>
        <begin position="2"/>
        <end position="70"/>
    </location>
</feature>
<evidence type="ECO:0000313" key="4">
    <source>
        <dbReference type="EMBL" id="GLD30459.1"/>
    </source>
</evidence>
<dbReference type="Pfam" id="PF00403">
    <property type="entry name" value="HMA"/>
    <property type="match status" value="1"/>
</dbReference>